<evidence type="ECO:0000256" key="2">
    <source>
        <dbReference type="SAM" id="MobiDB-lite"/>
    </source>
</evidence>
<dbReference type="EMBL" id="JAELVR010000012">
    <property type="protein sequence ID" value="MBJ6373192.1"/>
    <property type="molecule type" value="Genomic_DNA"/>
</dbReference>
<feature type="compositionally biased region" description="Acidic residues" evidence="2">
    <location>
        <begin position="144"/>
        <end position="166"/>
    </location>
</feature>
<organism evidence="4 5">
    <name type="scientific">Sedimentitalea arenosa</name>
    <dbReference type="NCBI Taxonomy" id="2798803"/>
    <lineage>
        <taxon>Bacteria</taxon>
        <taxon>Pseudomonadati</taxon>
        <taxon>Pseudomonadota</taxon>
        <taxon>Alphaproteobacteria</taxon>
        <taxon>Rhodobacterales</taxon>
        <taxon>Paracoccaceae</taxon>
        <taxon>Sedimentitalea</taxon>
    </lineage>
</organism>
<comment type="caution">
    <text evidence="4">The sequence shown here is derived from an EMBL/GenBank/DDBJ whole genome shotgun (WGS) entry which is preliminary data.</text>
</comment>
<dbReference type="SUPFAM" id="SSF46955">
    <property type="entry name" value="Putative DNA-binding domain"/>
    <property type="match status" value="1"/>
</dbReference>
<feature type="region of interest" description="Disordered" evidence="2">
    <location>
        <begin position="93"/>
        <end position="112"/>
    </location>
</feature>
<evidence type="ECO:0000256" key="1">
    <source>
        <dbReference type="ARBA" id="ARBA00023125"/>
    </source>
</evidence>
<evidence type="ECO:0000313" key="5">
    <source>
        <dbReference type="Proteomes" id="UP000619079"/>
    </source>
</evidence>
<name>A0A8J7J9D4_9RHOB</name>
<dbReference type="GO" id="GO:0003700">
    <property type="term" value="F:DNA-binding transcription factor activity"/>
    <property type="evidence" value="ECO:0007669"/>
    <property type="project" value="InterPro"/>
</dbReference>
<gene>
    <name evidence="4" type="ORF">JF290_16830</name>
</gene>
<dbReference type="InterPro" id="IPR009061">
    <property type="entry name" value="DNA-bd_dom_put_sf"/>
</dbReference>
<accession>A0A8J7J9D4</accession>
<dbReference type="PANTHER" id="PTHR30204">
    <property type="entry name" value="REDOX-CYCLING DRUG-SENSING TRANSCRIPTIONAL ACTIVATOR SOXR"/>
    <property type="match status" value="1"/>
</dbReference>
<evidence type="ECO:0000313" key="4">
    <source>
        <dbReference type="EMBL" id="MBJ6373192.1"/>
    </source>
</evidence>
<dbReference type="Pfam" id="PF13411">
    <property type="entry name" value="MerR_1"/>
    <property type="match status" value="1"/>
</dbReference>
<feature type="compositionally biased region" description="Pro residues" evidence="2">
    <location>
        <begin position="223"/>
        <end position="235"/>
    </location>
</feature>
<keyword evidence="1" id="KW-0238">DNA-binding</keyword>
<dbReference type="SMART" id="SM00422">
    <property type="entry name" value="HTH_MERR"/>
    <property type="match status" value="1"/>
</dbReference>
<dbReference type="AlphaFoldDB" id="A0A8J7J9D4"/>
<dbReference type="InterPro" id="IPR000551">
    <property type="entry name" value="MerR-type_HTH_dom"/>
</dbReference>
<proteinExistence type="predicted"/>
<dbReference type="GO" id="GO:0003677">
    <property type="term" value="F:DNA binding"/>
    <property type="evidence" value="ECO:0007669"/>
    <property type="project" value="UniProtKB-KW"/>
</dbReference>
<feature type="domain" description="HTH merR-type" evidence="3">
    <location>
        <begin position="10"/>
        <end position="78"/>
    </location>
</feature>
<dbReference type="Gene3D" id="1.10.1660.10">
    <property type="match status" value="1"/>
</dbReference>
<feature type="compositionally biased region" description="Acidic residues" evidence="2">
    <location>
        <begin position="123"/>
        <end position="133"/>
    </location>
</feature>
<evidence type="ECO:0000259" key="3">
    <source>
        <dbReference type="PROSITE" id="PS50937"/>
    </source>
</evidence>
<dbReference type="PROSITE" id="PS50937">
    <property type="entry name" value="HTH_MERR_2"/>
    <property type="match status" value="1"/>
</dbReference>
<dbReference type="PANTHER" id="PTHR30204:SF15">
    <property type="entry name" value="BLL5018 PROTEIN"/>
    <property type="match status" value="1"/>
</dbReference>
<dbReference type="InterPro" id="IPR047057">
    <property type="entry name" value="MerR_fam"/>
</dbReference>
<feature type="region of interest" description="Disordered" evidence="2">
    <location>
        <begin position="119"/>
        <end position="293"/>
    </location>
</feature>
<dbReference type="CDD" id="cd04765">
    <property type="entry name" value="HTH_MlrA-like_sg2"/>
    <property type="match status" value="1"/>
</dbReference>
<dbReference type="RefSeq" id="WP_199026063.1">
    <property type="nucleotide sequence ID" value="NZ_JAELVR010000012.1"/>
</dbReference>
<dbReference type="Proteomes" id="UP000619079">
    <property type="component" value="Unassembled WGS sequence"/>
</dbReference>
<keyword evidence="5" id="KW-1185">Reference proteome</keyword>
<feature type="compositionally biased region" description="Pro residues" evidence="2">
    <location>
        <begin position="182"/>
        <end position="193"/>
    </location>
</feature>
<reference evidence="4" key="1">
    <citation type="submission" date="2020-12" db="EMBL/GenBank/DDBJ databases">
        <title>Sedimentitalea sp. nov., isolated from sand in Incheon.</title>
        <authorList>
            <person name="Kim W."/>
        </authorList>
    </citation>
    <scope>NUCLEOTIDE SEQUENCE</scope>
    <source>
        <strain evidence="4">CAU 1593</strain>
    </source>
</reference>
<protein>
    <submittedName>
        <fullName evidence="4">MerR family transcriptional regulator</fullName>
    </submittedName>
</protein>
<sequence>MTKSPDAFRTISEVAEWLGVQAHVLRFWESKFSQVKPVKRAGGRRYYRPSDMQLLGGIKKLLHDDGLTIKGVQKILREHGVGHVVALSPALEDGTESAVGTGAEPPVRDATVLNFRSAASTTADDEDEDDDEFPVQQTMPLPELDPDDEDFDDDDREDSEPDEDLTDIPQQQDDPVTAAPDMAPPNTPLPQGPLPVSADAMPETVARPLSEPDIAPQATPAPEQAPTPATAPPKQPEQAPSLPSFMHRGGMARSEAKPDTTAPPPAPETEKPPARVIDAPDPPAESDLPATPGLLSRLARTDRLSPDEAAELAPIARELRAWLDRASASGIA</sequence>